<feature type="domain" description="EF-hand" evidence="3">
    <location>
        <begin position="393"/>
        <end position="428"/>
    </location>
</feature>
<dbReference type="AlphaFoldDB" id="A0AAX4PDW4"/>
<accession>A0AAX4PDW4</accession>
<evidence type="ECO:0000259" key="3">
    <source>
        <dbReference type="PROSITE" id="PS50222"/>
    </source>
</evidence>
<evidence type="ECO:0000256" key="2">
    <source>
        <dbReference type="SAM" id="MobiDB-lite"/>
    </source>
</evidence>
<dbReference type="InterPro" id="IPR011992">
    <property type="entry name" value="EF-hand-dom_pair"/>
</dbReference>
<dbReference type="CDD" id="cd05467">
    <property type="entry name" value="CBM20"/>
    <property type="match status" value="1"/>
</dbReference>
<gene>
    <name evidence="5" type="ORF">HKI87_09g57090</name>
</gene>
<evidence type="ECO:0000259" key="4">
    <source>
        <dbReference type="PROSITE" id="PS51166"/>
    </source>
</evidence>
<dbReference type="Pfam" id="PF00686">
    <property type="entry name" value="CBM_20"/>
    <property type="match status" value="1"/>
</dbReference>
<dbReference type="Gene3D" id="2.60.40.10">
    <property type="entry name" value="Immunoglobulins"/>
    <property type="match status" value="1"/>
</dbReference>
<dbReference type="InterPro" id="IPR018247">
    <property type="entry name" value="EF_Hand_1_Ca_BS"/>
</dbReference>
<dbReference type="PROSITE" id="PS51166">
    <property type="entry name" value="CBM20"/>
    <property type="match status" value="1"/>
</dbReference>
<feature type="region of interest" description="Disordered" evidence="2">
    <location>
        <begin position="46"/>
        <end position="77"/>
    </location>
</feature>
<feature type="domain" description="CBM20" evidence="4">
    <location>
        <begin position="462"/>
        <end position="573"/>
    </location>
</feature>
<dbReference type="PANTHER" id="PTHR15048:SF0">
    <property type="entry name" value="STARCH-BINDING DOMAIN-CONTAINING PROTEIN 1"/>
    <property type="match status" value="1"/>
</dbReference>
<evidence type="ECO:0000256" key="1">
    <source>
        <dbReference type="ARBA" id="ARBA00022837"/>
    </source>
</evidence>
<keyword evidence="1" id="KW-0106">Calcium</keyword>
<dbReference type="InterPro" id="IPR013783">
    <property type="entry name" value="Ig-like_fold"/>
</dbReference>
<dbReference type="GO" id="GO:0016020">
    <property type="term" value="C:membrane"/>
    <property type="evidence" value="ECO:0007669"/>
    <property type="project" value="TreeGrafter"/>
</dbReference>
<sequence length="604" mass="65648">MVAMESLRRWRGTSVRREVRGGGPGITRATSRASELKTWKENFWESTSNTRTQVGTTRTTLEGGSESENKPSTAPRKMEVARVAAPEMARAPPGGGMGGSVALGVAAGVVAAALFKLKKQRCLEKMRYMETAVEPVVMDAAAGPVQAARIEDMEEDIDRLYDGLEEVAREGRKRASLTTLARAEGSPGKAAELEREVSRVAGEQRASRELLVKLERELGELAGDRDRQGGRLDSHVDKTARGFQDAIEALNIMKDKVDDFESKLTELGQVDTAAILGRLETVERGGEEYLRSAREQDLKVGELSRRVDEVAAAAAAATAAAPLAATPVEAAAEGSSAVEEEVAAIREALEGTTAGMRKLEGELSEVIGSIQRQNKFSLFLHRFYIALQGRLHDRRSSLQDFFSAFDGDCDGALSASELLRMLEDLVPDSTEEDRRSLLFFLDPLGEGKIHYGRILAVPSVNNGAGGLHEVKFQISYYTPPNQHLRVCGAHEDLGFWNVSSAPKLYETEHGSWECDIRLPGGQVYEYKYVVCDRDEAVEWLPGANLVLELPPAAASTAEPRGRGGVVVKDKWNAHPSSEPLGSSVNTRSNILRMLSSVESSGRAP</sequence>
<protein>
    <submittedName>
        <fullName evidence="5">Starch binding protein</fullName>
    </submittedName>
</protein>
<dbReference type="PROSITE" id="PS00018">
    <property type="entry name" value="EF_HAND_1"/>
    <property type="match status" value="1"/>
</dbReference>
<evidence type="ECO:0000313" key="6">
    <source>
        <dbReference type="Proteomes" id="UP001472866"/>
    </source>
</evidence>
<dbReference type="SUPFAM" id="SSF47473">
    <property type="entry name" value="EF-hand"/>
    <property type="match status" value="1"/>
</dbReference>
<dbReference type="GO" id="GO:2001070">
    <property type="term" value="F:starch binding"/>
    <property type="evidence" value="ECO:0007669"/>
    <property type="project" value="InterPro"/>
</dbReference>
<name>A0AAX4PDW4_9CHLO</name>
<feature type="compositionally biased region" description="Low complexity" evidence="2">
    <location>
        <begin position="46"/>
        <end position="60"/>
    </location>
</feature>
<reference evidence="5 6" key="1">
    <citation type="submission" date="2024-03" db="EMBL/GenBank/DDBJ databases">
        <title>Complete genome sequence of the green alga Chloropicon roscoffensis RCC1871.</title>
        <authorList>
            <person name="Lemieux C."/>
            <person name="Pombert J.-F."/>
            <person name="Otis C."/>
            <person name="Turmel M."/>
        </authorList>
    </citation>
    <scope>NUCLEOTIDE SEQUENCE [LARGE SCALE GENOMIC DNA]</scope>
    <source>
        <strain evidence="5 6">RCC1871</strain>
    </source>
</reference>
<dbReference type="InterPro" id="IPR002044">
    <property type="entry name" value="CBM20"/>
</dbReference>
<dbReference type="InterPro" id="IPR013784">
    <property type="entry name" value="Carb-bd-like_fold"/>
</dbReference>
<dbReference type="GO" id="GO:0005509">
    <property type="term" value="F:calcium ion binding"/>
    <property type="evidence" value="ECO:0007669"/>
    <property type="project" value="InterPro"/>
</dbReference>
<dbReference type="Proteomes" id="UP001472866">
    <property type="component" value="Chromosome 09"/>
</dbReference>
<evidence type="ECO:0000313" key="5">
    <source>
        <dbReference type="EMBL" id="WZN64155.1"/>
    </source>
</evidence>
<organism evidence="5 6">
    <name type="scientific">Chloropicon roscoffensis</name>
    <dbReference type="NCBI Taxonomy" id="1461544"/>
    <lineage>
        <taxon>Eukaryota</taxon>
        <taxon>Viridiplantae</taxon>
        <taxon>Chlorophyta</taxon>
        <taxon>Chloropicophyceae</taxon>
        <taxon>Chloropicales</taxon>
        <taxon>Chloropicaceae</taxon>
        <taxon>Chloropicon</taxon>
    </lineage>
</organism>
<dbReference type="PROSITE" id="PS50222">
    <property type="entry name" value="EF_HAND_2"/>
    <property type="match status" value="1"/>
</dbReference>
<dbReference type="InterPro" id="IPR002048">
    <property type="entry name" value="EF_hand_dom"/>
</dbReference>
<dbReference type="SUPFAM" id="SSF49452">
    <property type="entry name" value="Starch-binding domain-like"/>
    <property type="match status" value="1"/>
</dbReference>
<dbReference type="PANTHER" id="PTHR15048">
    <property type="entry name" value="STARCH-BINDING DOMAIN-CONTAINING PROTEIN 1"/>
    <property type="match status" value="1"/>
</dbReference>
<dbReference type="SMART" id="SM01065">
    <property type="entry name" value="CBM_2"/>
    <property type="match status" value="1"/>
</dbReference>
<dbReference type="EMBL" id="CP151509">
    <property type="protein sequence ID" value="WZN64155.1"/>
    <property type="molecule type" value="Genomic_DNA"/>
</dbReference>
<dbReference type="Gene3D" id="1.10.238.10">
    <property type="entry name" value="EF-hand"/>
    <property type="match status" value="1"/>
</dbReference>
<keyword evidence="6" id="KW-1185">Reference proteome</keyword>
<proteinExistence type="predicted"/>